<protein>
    <submittedName>
        <fullName evidence="2">STAS domain protein</fullName>
    </submittedName>
</protein>
<sequence>MTQATAVEIHFHDCSLVVSPSLKVINRRKSARKISSKVNDALDQPREHMVTDVIVDLGQVTWISSAGLNELIRLRAQSRASGIHLRLRSLNEAVRDVFRITRLERIFEYEGNPENEPVAVAAAIESDLDHSVQAPISV</sequence>
<keyword evidence="3" id="KW-1185">Reference proteome</keyword>
<reference evidence="2 3" key="1">
    <citation type="submission" date="2019-02" db="EMBL/GenBank/DDBJ databases">
        <title>Deep-cultivation of Planctomycetes and their phenomic and genomic characterization uncovers novel biology.</title>
        <authorList>
            <person name="Wiegand S."/>
            <person name="Jogler M."/>
            <person name="Boedeker C."/>
            <person name="Pinto D."/>
            <person name="Vollmers J."/>
            <person name="Rivas-Marin E."/>
            <person name="Kohn T."/>
            <person name="Peeters S.H."/>
            <person name="Heuer A."/>
            <person name="Rast P."/>
            <person name="Oberbeckmann S."/>
            <person name="Bunk B."/>
            <person name="Jeske O."/>
            <person name="Meyerdierks A."/>
            <person name="Storesund J.E."/>
            <person name="Kallscheuer N."/>
            <person name="Luecker S."/>
            <person name="Lage O.M."/>
            <person name="Pohl T."/>
            <person name="Merkel B.J."/>
            <person name="Hornburger P."/>
            <person name="Mueller R.-W."/>
            <person name="Bruemmer F."/>
            <person name="Labrenz M."/>
            <person name="Spormann A.M."/>
            <person name="Op den Camp H."/>
            <person name="Overmann J."/>
            <person name="Amann R."/>
            <person name="Jetten M.S.M."/>
            <person name="Mascher T."/>
            <person name="Medema M.H."/>
            <person name="Devos D.P."/>
            <person name="Kaster A.-K."/>
            <person name="Ovreas L."/>
            <person name="Rohde M."/>
            <person name="Galperin M.Y."/>
            <person name="Jogler C."/>
        </authorList>
    </citation>
    <scope>NUCLEOTIDE SEQUENCE [LARGE SCALE GENOMIC DNA]</scope>
    <source>
        <strain evidence="2 3">TBK1r</strain>
    </source>
</reference>
<dbReference type="RefSeq" id="WP_145209721.1">
    <property type="nucleotide sequence ID" value="NZ_CP036432.1"/>
</dbReference>
<dbReference type="EMBL" id="CP036432">
    <property type="protein sequence ID" value="QDV83205.1"/>
    <property type="molecule type" value="Genomic_DNA"/>
</dbReference>
<dbReference type="PANTHER" id="PTHR33495">
    <property type="entry name" value="ANTI-SIGMA FACTOR ANTAGONIST TM_1081-RELATED-RELATED"/>
    <property type="match status" value="1"/>
</dbReference>
<dbReference type="SUPFAM" id="SSF52091">
    <property type="entry name" value="SpoIIaa-like"/>
    <property type="match status" value="1"/>
</dbReference>
<organism evidence="2 3">
    <name type="scientific">Stieleria magnilauensis</name>
    <dbReference type="NCBI Taxonomy" id="2527963"/>
    <lineage>
        <taxon>Bacteria</taxon>
        <taxon>Pseudomonadati</taxon>
        <taxon>Planctomycetota</taxon>
        <taxon>Planctomycetia</taxon>
        <taxon>Pirellulales</taxon>
        <taxon>Pirellulaceae</taxon>
        <taxon>Stieleria</taxon>
    </lineage>
</organism>
<dbReference type="Gene3D" id="3.30.750.24">
    <property type="entry name" value="STAS domain"/>
    <property type="match status" value="1"/>
</dbReference>
<dbReference type="CDD" id="cd07043">
    <property type="entry name" value="STAS_anti-anti-sigma_factors"/>
    <property type="match status" value="1"/>
</dbReference>
<dbReference type="InterPro" id="IPR036513">
    <property type="entry name" value="STAS_dom_sf"/>
</dbReference>
<dbReference type="Pfam" id="PF01740">
    <property type="entry name" value="STAS"/>
    <property type="match status" value="1"/>
</dbReference>
<proteinExistence type="predicted"/>
<gene>
    <name evidence="2" type="ORF">TBK1r_21410</name>
</gene>
<dbReference type="InterPro" id="IPR002645">
    <property type="entry name" value="STAS_dom"/>
</dbReference>
<dbReference type="PROSITE" id="PS50801">
    <property type="entry name" value="STAS"/>
    <property type="match status" value="1"/>
</dbReference>
<evidence type="ECO:0000313" key="3">
    <source>
        <dbReference type="Proteomes" id="UP000318081"/>
    </source>
</evidence>
<evidence type="ECO:0000313" key="2">
    <source>
        <dbReference type="EMBL" id="QDV83205.1"/>
    </source>
</evidence>
<accession>A0ABX5XMJ3</accession>
<evidence type="ECO:0000259" key="1">
    <source>
        <dbReference type="PROSITE" id="PS50801"/>
    </source>
</evidence>
<feature type="domain" description="STAS" evidence="1">
    <location>
        <begin position="30"/>
        <end position="123"/>
    </location>
</feature>
<name>A0ABX5XMJ3_9BACT</name>
<dbReference type="Proteomes" id="UP000318081">
    <property type="component" value="Chromosome"/>
</dbReference>